<reference evidence="1" key="1">
    <citation type="submission" date="2016-01" db="EMBL/GenBank/DDBJ databases">
        <authorList>
            <person name="Peeters C."/>
        </authorList>
    </citation>
    <scope>NUCLEOTIDE SEQUENCE</scope>
    <source>
        <strain evidence="1">LMG 29320</strain>
    </source>
</reference>
<organism evidence="1 2">
    <name type="scientific">Caballeronia fortuita</name>
    <dbReference type="NCBI Taxonomy" id="1777138"/>
    <lineage>
        <taxon>Bacteria</taxon>
        <taxon>Pseudomonadati</taxon>
        <taxon>Pseudomonadota</taxon>
        <taxon>Betaproteobacteria</taxon>
        <taxon>Burkholderiales</taxon>
        <taxon>Burkholderiaceae</taxon>
        <taxon>Caballeronia</taxon>
    </lineage>
</organism>
<evidence type="ECO:0000313" key="2">
    <source>
        <dbReference type="Proteomes" id="UP000054903"/>
    </source>
</evidence>
<sequence length="42" mass="4646">MTEAAVMKKSKNPKAPKLFSDELIDQLLTQVQNKDAESVLGE</sequence>
<dbReference type="STRING" id="1777138.AWB77_02291"/>
<proteinExistence type="predicted"/>
<dbReference type="AlphaFoldDB" id="A0A158B062"/>
<comment type="caution">
    <text evidence="1">The sequence shown here is derived from an EMBL/GenBank/DDBJ whole genome shotgun (WGS) entry which is preliminary data.</text>
</comment>
<dbReference type="EMBL" id="FCNX02000005">
    <property type="protein sequence ID" value="SAK63621.1"/>
    <property type="molecule type" value="Genomic_DNA"/>
</dbReference>
<dbReference type="Proteomes" id="UP000054903">
    <property type="component" value="Unassembled WGS sequence"/>
</dbReference>
<protein>
    <submittedName>
        <fullName evidence="1">Transposase mutator family protein</fullName>
    </submittedName>
</protein>
<accession>A0A158B062</accession>
<evidence type="ECO:0000313" key="1">
    <source>
        <dbReference type="EMBL" id="SAK63621.1"/>
    </source>
</evidence>
<gene>
    <name evidence="1" type="ORF">AWB77_02291</name>
</gene>
<keyword evidence="2" id="KW-1185">Reference proteome</keyword>
<name>A0A158B062_9BURK</name>